<gene>
    <name evidence="1" type="ORF">F7D13_16820</name>
</gene>
<dbReference type="EMBL" id="CP044329">
    <property type="protein sequence ID" value="QGM95771.1"/>
    <property type="molecule type" value="Genomic_DNA"/>
</dbReference>
<keyword evidence="2" id="KW-1185">Reference proteome</keyword>
<protein>
    <submittedName>
        <fullName evidence="1">EexN family lipoprotein</fullName>
    </submittedName>
</protein>
<dbReference type="Proteomes" id="UP000424673">
    <property type="component" value="Plasmid unnamed1"/>
</dbReference>
<name>A0ABX6ELW1_9HYPH</name>
<dbReference type="InterPro" id="IPR047937">
    <property type="entry name" value="Eex_IncN-like"/>
</dbReference>
<accession>A0ABX6ELW1</accession>
<evidence type="ECO:0000313" key="1">
    <source>
        <dbReference type="EMBL" id="QGM95771.1"/>
    </source>
</evidence>
<keyword evidence="1" id="KW-0449">Lipoprotein</keyword>
<sequence>MKTLILTLLIATCLAGCNKEPSSSDAAPKTAAPVHDVAWYLEHEAEHDATKRRCKANPGALRETAECINADQAQKQIFVWGREEALRRSREGH</sequence>
<geneLocation type="plasmid" evidence="1 2">
    <name>unnamed1</name>
</geneLocation>
<evidence type="ECO:0000313" key="2">
    <source>
        <dbReference type="Proteomes" id="UP000424673"/>
    </source>
</evidence>
<organism evidence="1 2">
    <name type="scientific">Methylocystis rosea</name>
    <dbReference type="NCBI Taxonomy" id="173366"/>
    <lineage>
        <taxon>Bacteria</taxon>
        <taxon>Pseudomonadati</taxon>
        <taxon>Pseudomonadota</taxon>
        <taxon>Alphaproteobacteria</taxon>
        <taxon>Hyphomicrobiales</taxon>
        <taxon>Methylocystaceae</taxon>
        <taxon>Methylocystis</taxon>
    </lineage>
</organism>
<dbReference type="RefSeq" id="WP_154453936.1">
    <property type="nucleotide sequence ID" value="NZ_CP044329.1"/>
</dbReference>
<reference evidence="1 2" key="1">
    <citation type="journal article" date="2021" name="AMB Express">
        <title>Isolation and characterisation of Methylocystis spp. for poly-3-hydroxybutyrate production using waste methane feedstocks.</title>
        <authorList>
            <person name="Rumah B.L."/>
            <person name="Stead C.E."/>
            <person name="Claxton Stevens B.H."/>
            <person name="Minton N.P."/>
            <person name="Grosse-Honebrink A."/>
            <person name="Zhang Y."/>
        </authorList>
    </citation>
    <scope>NUCLEOTIDE SEQUENCE [LARGE SCALE GENOMIC DNA]</scope>
    <source>
        <strain evidence="1 2">BRCS1</strain>
    </source>
</reference>
<dbReference type="NCBIfam" id="NF033894">
    <property type="entry name" value="Eex_IncN"/>
    <property type="match status" value="1"/>
</dbReference>
<keyword evidence="1" id="KW-0614">Plasmid</keyword>
<proteinExistence type="predicted"/>